<comment type="caution">
    <text evidence="1">The sequence shown here is derived from an EMBL/GenBank/DDBJ whole genome shotgun (WGS) entry which is preliminary data.</text>
</comment>
<sequence>MPKWRMKYLRVIPEGVTELVLTVLLSDRCAEFAQWAGRGADGLMRLPRVGVTELETRTLYPSILTVFKVENCEIGHVTTISSQL</sequence>
<proteinExistence type="predicted"/>
<organism evidence="1 2">
    <name type="scientific">Eumeta variegata</name>
    <name type="common">Bagworm moth</name>
    <name type="synonym">Eumeta japonica</name>
    <dbReference type="NCBI Taxonomy" id="151549"/>
    <lineage>
        <taxon>Eukaryota</taxon>
        <taxon>Metazoa</taxon>
        <taxon>Ecdysozoa</taxon>
        <taxon>Arthropoda</taxon>
        <taxon>Hexapoda</taxon>
        <taxon>Insecta</taxon>
        <taxon>Pterygota</taxon>
        <taxon>Neoptera</taxon>
        <taxon>Endopterygota</taxon>
        <taxon>Lepidoptera</taxon>
        <taxon>Glossata</taxon>
        <taxon>Ditrysia</taxon>
        <taxon>Tineoidea</taxon>
        <taxon>Psychidae</taxon>
        <taxon>Oiketicinae</taxon>
        <taxon>Eumeta</taxon>
    </lineage>
</organism>
<evidence type="ECO:0000313" key="1">
    <source>
        <dbReference type="EMBL" id="GBP33195.1"/>
    </source>
</evidence>
<dbReference type="EMBL" id="BGZK01000270">
    <property type="protein sequence ID" value="GBP33195.1"/>
    <property type="molecule type" value="Genomic_DNA"/>
</dbReference>
<reference evidence="1 2" key="1">
    <citation type="journal article" date="2019" name="Commun. Biol.">
        <title>The bagworm genome reveals a unique fibroin gene that provides high tensile strength.</title>
        <authorList>
            <person name="Kono N."/>
            <person name="Nakamura H."/>
            <person name="Ohtoshi R."/>
            <person name="Tomita M."/>
            <person name="Numata K."/>
            <person name="Arakawa K."/>
        </authorList>
    </citation>
    <scope>NUCLEOTIDE SEQUENCE [LARGE SCALE GENOMIC DNA]</scope>
</reference>
<protein>
    <submittedName>
        <fullName evidence="1">Uncharacterized protein</fullName>
    </submittedName>
</protein>
<evidence type="ECO:0000313" key="2">
    <source>
        <dbReference type="Proteomes" id="UP000299102"/>
    </source>
</evidence>
<keyword evidence="2" id="KW-1185">Reference proteome</keyword>
<gene>
    <name evidence="1" type="ORF">EVAR_14876_1</name>
</gene>
<accession>A0A4C1V4N4</accession>
<name>A0A4C1V4N4_EUMVA</name>
<dbReference type="AlphaFoldDB" id="A0A4C1V4N4"/>
<dbReference type="Proteomes" id="UP000299102">
    <property type="component" value="Unassembled WGS sequence"/>
</dbReference>